<organism evidence="1 2">
    <name type="scientific">Faecalitalea cylindroides T2-87</name>
    <dbReference type="NCBI Taxonomy" id="717960"/>
    <lineage>
        <taxon>Bacteria</taxon>
        <taxon>Bacillati</taxon>
        <taxon>Bacillota</taxon>
        <taxon>Erysipelotrichia</taxon>
        <taxon>Erysipelotrichales</taxon>
        <taxon>Erysipelotrichaceae</taxon>
        <taxon>Faecalitalea</taxon>
    </lineage>
</organism>
<dbReference type="InterPro" id="IPR016195">
    <property type="entry name" value="Pol/histidinol_Pase-like"/>
</dbReference>
<keyword evidence="1" id="KW-0378">Hydrolase</keyword>
<sequence>MFKQNLHTHSLYCDGKDTIEEMVQEAISRKFLMCLDFQVMVIAALIHIPCRLMKWKNTS</sequence>
<dbReference type="Gene3D" id="3.20.20.140">
    <property type="entry name" value="Metal-dependent hydrolases"/>
    <property type="match status" value="1"/>
</dbReference>
<gene>
    <name evidence="1" type="ORF">EC1_05350</name>
</gene>
<evidence type="ECO:0000313" key="2">
    <source>
        <dbReference type="Proteomes" id="UP000008801"/>
    </source>
</evidence>
<dbReference type="EMBL" id="FP929041">
    <property type="protein sequence ID" value="CBK88186.1"/>
    <property type="molecule type" value="Genomic_DNA"/>
</dbReference>
<dbReference type="STRING" id="717960.EC1_05350"/>
<dbReference type="KEGG" id="euc:EC1_05350"/>
<reference evidence="1 2" key="2">
    <citation type="submission" date="2010-03" db="EMBL/GenBank/DDBJ databases">
        <authorList>
            <person name="Pajon A."/>
        </authorList>
    </citation>
    <scope>NUCLEOTIDE SEQUENCE [LARGE SCALE GENOMIC DNA]</scope>
    <source>
        <strain evidence="1 2">T2-87</strain>
    </source>
</reference>
<dbReference type="Proteomes" id="UP000008801">
    <property type="component" value="Chromosome"/>
</dbReference>
<reference evidence="1 2" key="1">
    <citation type="submission" date="2010-03" db="EMBL/GenBank/DDBJ databases">
        <title>The genome sequence of Eubacterium cylindroides T2-87.</title>
        <authorList>
            <consortium name="metaHIT consortium -- http://www.metahit.eu/"/>
            <person name="Pajon A."/>
            <person name="Turner K."/>
            <person name="Parkhill J."/>
            <person name="Duncan S."/>
            <person name="Flint H."/>
        </authorList>
    </citation>
    <scope>NUCLEOTIDE SEQUENCE [LARGE SCALE GENOMIC DNA]</scope>
    <source>
        <strain evidence="1 2">T2-87</strain>
    </source>
</reference>
<accession>D4JDB4</accession>
<dbReference type="HOGENOM" id="CLU_2953655_0_0_9"/>
<dbReference type="SUPFAM" id="SSF89550">
    <property type="entry name" value="PHP domain-like"/>
    <property type="match status" value="1"/>
</dbReference>
<proteinExistence type="predicted"/>
<dbReference type="GO" id="GO:0016787">
    <property type="term" value="F:hydrolase activity"/>
    <property type="evidence" value="ECO:0007669"/>
    <property type="project" value="UniProtKB-KW"/>
</dbReference>
<name>D4JDB4_9FIRM</name>
<dbReference type="AlphaFoldDB" id="D4JDB4"/>
<protein>
    <submittedName>
        <fullName evidence="1">Histidinol phosphatase and related hydrolases of the PHP family</fullName>
    </submittedName>
</protein>
<evidence type="ECO:0000313" key="1">
    <source>
        <dbReference type="EMBL" id="CBK88186.1"/>
    </source>
</evidence>